<evidence type="ECO:0000259" key="3">
    <source>
        <dbReference type="Pfam" id="PF01855"/>
    </source>
</evidence>
<dbReference type="Pfam" id="PF17147">
    <property type="entry name" value="PFOR_II"/>
    <property type="match status" value="1"/>
</dbReference>
<gene>
    <name evidence="5" type="primary">porA</name>
    <name evidence="5" type="ORF">CLCOL_24590</name>
</gene>
<dbReference type="GO" id="GO:0019164">
    <property type="term" value="F:pyruvate synthase activity"/>
    <property type="evidence" value="ECO:0007669"/>
    <property type="project" value="UniProtKB-EC"/>
</dbReference>
<protein>
    <submittedName>
        <fullName evidence="5">Pyruvate synthase subunit PorA</fullName>
        <ecNumber evidence="5">1.2.7.1</ecNumber>
    </submittedName>
</protein>
<keyword evidence="5" id="KW-0670">Pyruvate</keyword>
<dbReference type="FunFam" id="3.40.50.970:FF:000012">
    <property type="entry name" value="Pyruvate:ferredoxin (Flavodoxin) oxidoreductase"/>
    <property type="match status" value="1"/>
</dbReference>
<evidence type="ECO:0000256" key="2">
    <source>
        <dbReference type="ARBA" id="ARBA00023002"/>
    </source>
</evidence>
<dbReference type="InterPro" id="IPR033412">
    <property type="entry name" value="PFOR_II"/>
</dbReference>
<dbReference type="PANTHER" id="PTHR32154:SF0">
    <property type="entry name" value="PYRUVATE-FLAVODOXIN OXIDOREDUCTASE-RELATED"/>
    <property type="match status" value="1"/>
</dbReference>
<dbReference type="PATRIC" id="fig|1121305.3.peg.2442"/>
<dbReference type="EC" id="1.2.7.1" evidence="5"/>
<dbReference type="Pfam" id="PF01855">
    <property type="entry name" value="POR_N"/>
    <property type="match status" value="1"/>
</dbReference>
<dbReference type="Gene3D" id="3.40.50.920">
    <property type="match status" value="1"/>
</dbReference>
<feature type="domain" description="Pyruvate flavodoxin/ferredoxin oxidoreductase pyrimidine binding" evidence="3">
    <location>
        <begin position="20"/>
        <end position="243"/>
    </location>
</feature>
<dbReference type="EMBL" id="LTBB01000019">
    <property type="protein sequence ID" value="KYH27307.1"/>
    <property type="molecule type" value="Genomic_DNA"/>
</dbReference>
<feature type="domain" description="Pyruvate:ferredoxin oxidoreductase core" evidence="4">
    <location>
        <begin position="267"/>
        <end position="370"/>
    </location>
</feature>
<evidence type="ECO:0000256" key="1">
    <source>
        <dbReference type="ARBA" id="ARBA00009032"/>
    </source>
</evidence>
<dbReference type="SUPFAM" id="SSF52518">
    <property type="entry name" value="Thiamin diphosphate-binding fold (THDP-binding)"/>
    <property type="match status" value="1"/>
</dbReference>
<dbReference type="InterPro" id="IPR050722">
    <property type="entry name" value="Pyruvate:ferred/Flavod_OxRd"/>
</dbReference>
<accession>A0A151AIS3</accession>
<dbReference type="InterPro" id="IPR029061">
    <property type="entry name" value="THDP-binding"/>
</dbReference>
<sequence>MAKAEQIRKSLSGNEAVATAMMQINPDVMAAFPITPSTEVPQYFSSFVANGLCTTEFVPVESEHSAISACIGASAAGARVFTATSSQGMALMHEMLYIAAGDRLPLVIAAVNRALSAPINIHNDHSDTMGERDTGFIQLYAENVQEAYDNFIQAVRITEHPDVMTPAMVCYDGFITSHAVENFHMFSKKEDVQNFVGENNRVENSLLGKENKLIGALGLQNVYMEMKRSQLEGLLNAKKVCLDVAKEFEELTGRKYGLFEEYRLEDAEYAIVIIGSSAGTAKKAVDDLRDRGVKAGLLKIRLFRPFPGEEIAEALKNVKAIAIMDKAEGMSGNGGPLYTDVVSSLYGRVDNKVVMGVMYGLGGRDVKVSSIEKVYDMLQKAVQTGEYQRHVYLEVRE</sequence>
<dbReference type="FunFam" id="3.40.50.920:FF:000010">
    <property type="entry name" value="Pyruvate ferredoxin oxidoreductase, alpha subunit"/>
    <property type="match status" value="1"/>
</dbReference>
<dbReference type="InterPro" id="IPR002880">
    <property type="entry name" value="Pyrv_Fd/Flavodoxin_OxRdtase_N"/>
</dbReference>
<dbReference type="PANTHER" id="PTHR32154">
    <property type="entry name" value="PYRUVATE-FLAVODOXIN OXIDOREDUCTASE-RELATED"/>
    <property type="match status" value="1"/>
</dbReference>
<dbReference type="SUPFAM" id="SSF52922">
    <property type="entry name" value="TK C-terminal domain-like"/>
    <property type="match status" value="1"/>
</dbReference>
<organism evidence="5 6">
    <name type="scientific">Clostridium colicanis DSM 13634</name>
    <dbReference type="NCBI Taxonomy" id="1121305"/>
    <lineage>
        <taxon>Bacteria</taxon>
        <taxon>Bacillati</taxon>
        <taxon>Bacillota</taxon>
        <taxon>Clostridia</taxon>
        <taxon>Eubacteriales</taxon>
        <taxon>Clostridiaceae</taxon>
        <taxon>Clostridium</taxon>
    </lineage>
</organism>
<comment type="similarity">
    <text evidence="1">Belongs to the pyruvate:ferredoxin/flavodoxin oxidoreductase family.</text>
</comment>
<dbReference type="GO" id="GO:0006979">
    <property type="term" value="P:response to oxidative stress"/>
    <property type="evidence" value="ECO:0007669"/>
    <property type="project" value="TreeGrafter"/>
</dbReference>
<reference evidence="5 6" key="1">
    <citation type="submission" date="2016-02" db="EMBL/GenBank/DDBJ databases">
        <title>Genome sequence of Clostridium colicanis DSM 13634.</title>
        <authorList>
            <person name="Poehlein A."/>
            <person name="Daniel R."/>
        </authorList>
    </citation>
    <scope>NUCLEOTIDE SEQUENCE [LARGE SCALE GENOMIC DNA]</scope>
    <source>
        <strain evidence="5 6">DSM 13634</strain>
    </source>
</reference>
<keyword evidence="6" id="KW-1185">Reference proteome</keyword>
<dbReference type="RefSeq" id="WP_061859225.1">
    <property type="nucleotide sequence ID" value="NZ_LTBB01000019.1"/>
</dbReference>
<evidence type="ECO:0000313" key="6">
    <source>
        <dbReference type="Proteomes" id="UP000075374"/>
    </source>
</evidence>
<proteinExistence type="inferred from homology"/>
<dbReference type="InterPro" id="IPR009014">
    <property type="entry name" value="Transketo_C/PFOR_II"/>
</dbReference>
<dbReference type="CDD" id="cd07034">
    <property type="entry name" value="TPP_PYR_PFOR_IOR-alpha_like"/>
    <property type="match status" value="1"/>
</dbReference>
<name>A0A151AIS3_9CLOT</name>
<dbReference type="Proteomes" id="UP000075374">
    <property type="component" value="Unassembled WGS sequence"/>
</dbReference>
<keyword evidence="2 5" id="KW-0560">Oxidoreductase</keyword>
<comment type="caution">
    <text evidence="5">The sequence shown here is derived from an EMBL/GenBank/DDBJ whole genome shotgun (WGS) entry which is preliminary data.</text>
</comment>
<dbReference type="AlphaFoldDB" id="A0A151AIS3"/>
<evidence type="ECO:0000313" key="5">
    <source>
        <dbReference type="EMBL" id="KYH27307.1"/>
    </source>
</evidence>
<dbReference type="STRING" id="1121305.CLCOL_24590"/>
<dbReference type="Gene3D" id="3.40.50.970">
    <property type="match status" value="1"/>
</dbReference>
<evidence type="ECO:0000259" key="4">
    <source>
        <dbReference type="Pfam" id="PF17147"/>
    </source>
</evidence>